<protein>
    <recommendedName>
        <fullName evidence="1">Bacterial transcriptional activator domain-containing protein</fullName>
    </recommendedName>
</protein>
<dbReference type="Pfam" id="PF03704">
    <property type="entry name" value="BTAD"/>
    <property type="match status" value="1"/>
</dbReference>
<reference evidence="2" key="1">
    <citation type="submission" date="2018-06" db="EMBL/GenBank/DDBJ databases">
        <authorList>
            <person name="Zhirakovskaya E."/>
        </authorList>
    </citation>
    <scope>NUCLEOTIDE SEQUENCE</scope>
</reference>
<evidence type="ECO:0000313" key="2">
    <source>
        <dbReference type="EMBL" id="VAW41194.1"/>
    </source>
</evidence>
<organism evidence="2">
    <name type="scientific">hydrothermal vent metagenome</name>
    <dbReference type="NCBI Taxonomy" id="652676"/>
    <lineage>
        <taxon>unclassified sequences</taxon>
        <taxon>metagenomes</taxon>
        <taxon>ecological metagenomes</taxon>
    </lineage>
</organism>
<dbReference type="SMART" id="SM01043">
    <property type="entry name" value="BTAD"/>
    <property type="match status" value="1"/>
</dbReference>
<evidence type="ECO:0000259" key="1">
    <source>
        <dbReference type="SMART" id="SM01043"/>
    </source>
</evidence>
<dbReference type="InterPro" id="IPR005158">
    <property type="entry name" value="BTAD"/>
</dbReference>
<dbReference type="Gene3D" id="1.25.40.10">
    <property type="entry name" value="Tetratricopeptide repeat domain"/>
    <property type="match status" value="1"/>
</dbReference>
<name>A0A3B0WC10_9ZZZZ</name>
<dbReference type="AlphaFoldDB" id="A0A3B0WC10"/>
<dbReference type="SUPFAM" id="SSF48452">
    <property type="entry name" value="TPR-like"/>
    <property type="match status" value="1"/>
</dbReference>
<feature type="domain" description="Bacterial transcriptional activator" evidence="1">
    <location>
        <begin position="115"/>
        <end position="248"/>
    </location>
</feature>
<dbReference type="Gene3D" id="1.10.10.10">
    <property type="entry name" value="Winged helix-like DNA-binding domain superfamily/Winged helix DNA-binding domain"/>
    <property type="match status" value="1"/>
</dbReference>
<dbReference type="InterPro" id="IPR036388">
    <property type="entry name" value="WH-like_DNA-bd_sf"/>
</dbReference>
<dbReference type="PANTHER" id="PTHR35807">
    <property type="entry name" value="TRANSCRIPTIONAL REGULATOR REDD-RELATED"/>
    <property type="match status" value="1"/>
</dbReference>
<accession>A0A3B0WC10</accession>
<dbReference type="EMBL" id="UOEU01000828">
    <property type="protein sequence ID" value="VAW41194.1"/>
    <property type="molecule type" value="Genomic_DNA"/>
</dbReference>
<gene>
    <name evidence="2" type="ORF">MNBD_CHLOROFLEXI01-3107</name>
</gene>
<dbReference type="InterPro" id="IPR051677">
    <property type="entry name" value="AfsR-DnrI-RedD_regulator"/>
</dbReference>
<sequence>MQPLEQAQLIEQSEMVETPANLEIHLFGAPSFRINGQSLSESTSHKVDALFAYLICHPYPHLRDGLASLLFNAQSRSQANNNLRVLLSRLRRVCKDTIVITRQTVRLNPMYQVWLDTAVFQQTLPTQPEQALKLYRGDFLETIQVQEAKGFLEWAVLEREQHRLKALETLLQLIEQHEASGQFQKAIPFAQQLVSIEPHHQGWHRRLIQLYLQTGQQQQAAAQLEACRQIIQETFSQPLHPATQSLLD</sequence>
<dbReference type="InterPro" id="IPR011990">
    <property type="entry name" value="TPR-like_helical_dom_sf"/>
</dbReference>
<proteinExistence type="predicted"/>